<dbReference type="GO" id="GO:0007031">
    <property type="term" value="P:peroxisome organization"/>
    <property type="evidence" value="ECO:0007669"/>
    <property type="project" value="UniProtKB-ARBA"/>
</dbReference>
<name>S3BTN7_OPHP1</name>
<dbReference type="Pfam" id="PF06398">
    <property type="entry name" value="Pex24p"/>
    <property type="match status" value="1"/>
</dbReference>
<feature type="compositionally biased region" description="Polar residues" evidence="7">
    <location>
        <begin position="19"/>
        <end position="31"/>
    </location>
</feature>
<sequence length="1624" mass="176536">MQPATRFPTRLKRHRRDCTTSTPPTNHHTYYTQDSTRVGAIAMAAAPPSPDGAETATFTPERNINSPPDLRILHFNDVYHLDPSSAEPVGGAARFQTVVDEYRSAQRFAHQPELITLFSGDAFNPSLESSVTKGSHMVPILNQLGTACACIGNHDLDFGVKQFEYLSNKCSFPWLVANIFDPALGDDVPIGNARKTLMITSSNGIKIGLLGLGEREWLESVNALPPNVVYKSATETAKQLIPQLRKEGADIVIILSHAREPNDVKLAQNLDGAADLILGGHDHYYAHQLIKGTHVLRSGSDFKQLSYIEAWRRPGGPDSTGRAGWDISIRRRDVVSSVVPDKPTLDLIDELTAKLKQSLEKAIGWTAAPLDARFTTVRVKESNLGNFVSDIMRLHYQADCVIMASGTIRGDQIYPPGPVRVKDITDCFPFEDPVVVLRVTGQAILDALENGVSLYPALEGRFSQVSNIKYEFDPSRPVGSRITEWEIGGQSPVDLERKYVLCTRGYMARGRDGFTSLLAESEGGSAEEIVDEESGILISMMLRQYFMSLKVLDRWTHWSAPMEKHWGRVVSDIDAHHPHLPPGSTTQTSPKPPAHTRQGWNDWTADRLRQRRCDAPPFNERVIDNATPASNTEDLQRIDRQMAVMRNVARKWLRLAGVRSRLGDTLTEGELEVDWTKAIAPRIEGRIRVVGQDTEEHNGVTESTHPEVRPRQPLLCPFLPANIDTFSALPRSATGLATTSPTTSIAAPPATPLRHLYHALTLRLPTTSSYDCGGKHVLWRYATPMSSAPHRFCANDPGRDTPSTTHTEQENSISRLVALLDCRSWLLMAAFLVDCGGGGLGGGDSYYNPKPTFATFSPVTSLSGTKASTTSAAKHRSTILVHQKSPLLLATPPQITRSLAYSHPFLLPLNKLAGLISWTTDDPWESFILVLVWWLTVLYGDTIIRLAGPIVLVLTLIAGMYGRKYSPLSTSGWSNDDDVVTTSASSASRSSGTSSTVTTGSGLGYFLFGLGAGSTNHKDSKSGAKSTGSEAAPGKVRSRAKNHSIDSTAGKGASLEVGGGAAGGGTGGHQRTVSEIATTTRHQKTLDEIVETLREFTARCNLLLEPMLELTDFLSTQSTPTSATTRPALTVLFVRILLCTPFWYLLTLPPLRVITTRRVALVFGTLILTWHSRVMRVSRTILWRSATIRRVAALVTGLEFEGPMRPSKSPSYVTAGGSTLADPSTTPATAAAALQSKLSSTKPARRLSTLRESELTRAIRRARAGQDAGVRFTFILYENQRRWVGLGWTTNLFSYERPSWTDEHNNAVPTKDEFELPEVEDGSKMQWRWVEDSRWRVDGVVDDAVRVEKTTIEGEHKDTWDYDGEGGRMGWVYYDNKWQNGRRGSDGWNRWTRRRKWFRDAELVEVDFDEDVSAASVSAHDDGNSLHTAAPGRLGSPSPSQSGTIGTFATSSTAPTSGSSDAPGTFPGGSTNGTADMGGDASSVTSGGGGGGGGSIFSFGGGSNNTTNYDAVTSDAGDNADTASIMSSSSRSRFRPPTLRRRVTDASTRGAAAPAVTTNTIATAHPSNGVTPITISAHSRRNSEAEEEADMISSSVGVKPHHSNNASGGQGGWGYGDEAYMGLD</sequence>
<dbReference type="InterPro" id="IPR029052">
    <property type="entry name" value="Metallo-depent_PP-like"/>
</dbReference>
<keyword evidence="10" id="KW-1185">Reference proteome</keyword>
<dbReference type="OrthoDB" id="10252235at2759"/>
<dbReference type="InterPro" id="IPR006179">
    <property type="entry name" value="5_nucleotidase/apyrase"/>
</dbReference>
<accession>S3BTN7</accession>
<gene>
    <name evidence="9" type="ORF">F503_01712</name>
</gene>
<evidence type="ECO:0000256" key="5">
    <source>
        <dbReference type="ARBA" id="ARBA00022989"/>
    </source>
</evidence>
<feature type="region of interest" description="Disordered" evidence="7">
    <location>
        <begin position="1518"/>
        <end position="1553"/>
    </location>
</feature>
<dbReference type="InterPro" id="IPR041821">
    <property type="entry name" value="CG11883_N"/>
</dbReference>
<dbReference type="PRINTS" id="PR01607">
    <property type="entry name" value="APYRASEFAMLY"/>
</dbReference>
<dbReference type="CDD" id="cd07406">
    <property type="entry name" value="MPP_CG11883_N"/>
    <property type="match status" value="1"/>
</dbReference>
<dbReference type="InterPro" id="IPR004843">
    <property type="entry name" value="Calcineurin-like_PHP"/>
</dbReference>
<dbReference type="Proteomes" id="UP000016923">
    <property type="component" value="Unassembled WGS sequence"/>
</dbReference>
<keyword evidence="5" id="KW-1133">Transmembrane helix</keyword>
<dbReference type="InterPro" id="IPR036907">
    <property type="entry name" value="5'-Nucleotdase_C_sf"/>
</dbReference>
<dbReference type="PANTHER" id="PTHR31679:SF2">
    <property type="entry name" value="PEROXISOMAL MEMBRANE PROTEIN PEX30-RELATED"/>
    <property type="match status" value="1"/>
</dbReference>
<proteinExistence type="inferred from homology"/>
<feature type="domain" description="Peroxin/Ferlin" evidence="8">
    <location>
        <begin position="1269"/>
        <end position="1338"/>
    </location>
</feature>
<evidence type="ECO:0000259" key="8">
    <source>
        <dbReference type="SMART" id="SM00693"/>
    </source>
</evidence>
<feature type="region of interest" description="Disordered" evidence="7">
    <location>
        <begin position="577"/>
        <end position="603"/>
    </location>
</feature>
<evidence type="ECO:0000313" key="9">
    <source>
        <dbReference type="EMBL" id="EPE03822.1"/>
    </source>
</evidence>
<dbReference type="GO" id="GO:0009166">
    <property type="term" value="P:nucleotide catabolic process"/>
    <property type="evidence" value="ECO:0007669"/>
    <property type="project" value="InterPro"/>
</dbReference>
<evidence type="ECO:0000256" key="2">
    <source>
        <dbReference type="ARBA" id="ARBA00006654"/>
    </source>
</evidence>
<dbReference type="InterPro" id="IPR052646">
    <property type="entry name" value="Peroxisomal_PEX28-32"/>
</dbReference>
<dbReference type="VEuPathDB" id="FungiDB:F503_01712"/>
<feature type="region of interest" description="Disordered" evidence="7">
    <location>
        <begin position="1016"/>
        <end position="1071"/>
    </location>
</feature>
<dbReference type="Pfam" id="PF02872">
    <property type="entry name" value="5_nucleotid_C"/>
    <property type="match status" value="1"/>
</dbReference>
<evidence type="ECO:0000256" key="1">
    <source>
        <dbReference type="ARBA" id="ARBA00004127"/>
    </source>
</evidence>
<dbReference type="eggNOG" id="KOG4419">
    <property type="taxonomic scope" value="Eukaryota"/>
</dbReference>
<keyword evidence="4" id="KW-0732">Signal</keyword>
<dbReference type="HOGENOM" id="CLU_243408_0_0_1"/>
<reference evidence="9 10" key="1">
    <citation type="journal article" date="2013" name="BMC Genomics">
        <title>The genome and transcriptome of the pine saprophyte Ophiostoma piceae, and a comparison with the bark beetle-associated pine pathogen Grosmannia clavigera.</title>
        <authorList>
            <person name="Haridas S."/>
            <person name="Wang Y."/>
            <person name="Lim L."/>
            <person name="Massoumi Alamouti S."/>
            <person name="Jackman S."/>
            <person name="Docking R."/>
            <person name="Robertson G."/>
            <person name="Birol I."/>
            <person name="Bohlmann J."/>
            <person name="Breuil C."/>
        </authorList>
    </citation>
    <scope>NUCLEOTIDE SEQUENCE [LARGE SCALE GENOMIC DNA]</scope>
    <source>
        <strain evidence="9 10">UAMH 11346</strain>
    </source>
</reference>
<dbReference type="GO" id="GO:0005778">
    <property type="term" value="C:peroxisomal membrane"/>
    <property type="evidence" value="ECO:0007669"/>
    <property type="project" value="TreeGrafter"/>
</dbReference>
<comment type="similarity">
    <text evidence="2">Belongs to the 5'-nucleotidase family.</text>
</comment>
<dbReference type="Pfam" id="PF00149">
    <property type="entry name" value="Metallophos"/>
    <property type="match status" value="1"/>
</dbReference>
<feature type="region of interest" description="Disordered" evidence="7">
    <location>
        <begin position="1"/>
        <end position="31"/>
    </location>
</feature>
<dbReference type="InterPro" id="IPR008334">
    <property type="entry name" value="5'-Nucleotdase_C"/>
</dbReference>
<evidence type="ECO:0000256" key="7">
    <source>
        <dbReference type="SAM" id="MobiDB-lite"/>
    </source>
</evidence>
<feature type="compositionally biased region" description="Low complexity" evidence="7">
    <location>
        <begin position="1446"/>
        <end position="1460"/>
    </location>
</feature>
<keyword evidence="6" id="KW-0472">Membrane</keyword>
<organism evidence="9 10">
    <name type="scientific">Ophiostoma piceae (strain UAMH 11346)</name>
    <name type="common">Sap stain fungus</name>
    <dbReference type="NCBI Taxonomy" id="1262450"/>
    <lineage>
        <taxon>Eukaryota</taxon>
        <taxon>Fungi</taxon>
        <taxon>Dikarya</taxon>
        <taxon>Ascomycota</taxon>
        <taxon>Pezizomycotina</taxon>
        <taxon>Sordariomycetes</taxon>
        <taxon>Sordariomycetidae</taxon>
        <taxon>Ophiostomatales</taxon>
        <taxon>Ophiostomataceae</taxon>
        <taxon>Ophiostoma</taxon>
    </lineage>
</organism>
<evidence type="ECO:0000256" key="4">
    <source>
        <dbReference type="ARBA" id="ARBA00022729"/>
    </source>
</evidence>
<feature type="region of interest" description="Disordered" evidence="7">
    <location>
        <begin position="1418"/>
        <end position="1489"/>
    </location>
</feature>
<dbReference type="GO" id="GO:0016787">
    <property type="term" value="F:hydrolase activity"/>
    <property type="evidence" value="ECO:0007669"/>
    <property type="project" value="InterPro"/>
</dbReference>
<dbReference type="STRING" id="1262450.S3BTN7"/>
<feature type="compositionally biased region" description="Basic residues" evidence="7">
    <location>
        <begin position="1532"/>
        <end position="1541"/>
    </location>
</feature>
<feature type="region of interest" description="Disordered" evidence="7">
    <location>
        <begin position="1596"/>
        <end position="1616"/>
    </location>
</feature>
<dbReference type="SUPFAM" id="SSF55816">
    <property type="entry name" value="5'-nucleotidase (syn. UDP-sugar hydrolase), C-terminal domain"/>
    <property type="match status" value="1"/>
</dbReference>
<dbReference type="InterPro" id="IPR010482">
    <property type="entry name" value="TECPR1-like_DysF"/>
</dbReference>
<evidence type="ECO:0000256" key="3">
    <source>
        <dbReference type="ARBA" id="ARBA00022692"/>
    </source>
</evidence>
<dbReference type="Gene3D" id="3.90.780.10">
    <property type="entry name" value="5'-Nucleotidase, C-terminal domain"/>
    <property type="match status" value="1"/>
</dbReference>
<comment type="subcellular location">
    <subcellularLocation>
        <location evidence="1">Endomembrane system</location>
        <topology evidence="1">Multi-pass membrane protein</topology>
    </subcellularLocation>
</comment>
<dbReference type="GO" id="GO:0012505">
    <property type="term" value="C:endomembrane system"/>
    <property type="evidence" value="ECO:0007669"/>
    <property type="project" value="UniProtKB-SubCell"/>
</dbReference>
<keyword evidence="3" id="KW-0812">Transmembrane</keyword>
<feature type="compositionally biased region" description="Gly residues" evidence="7">
    <location>
        <begin position="1057"/>
        <end position="1068"/>
    </location>
</feature>
<dbReference type="Gene3D" id="3.60.21.10">
    <property type="match status" value="1"/>
</dbReference>
<dbReference type="InterPro" id="IPR006614">
    <property type="entry name" value="Peroxin/Ferlin"/>
</dbReference>
<dbReference type="PANTHER" id="PTHR31679">
    <property type="entry name" value="PEROXISOMAL MEMBRANE PROTEIN PEX30-RELATED"/>
    <property type="match status" value="1"/>
</dbReference>
<evidence type="ECO:0000256" key="6">
    <source>
        <dbReference type="ARBA" id="ARBA00023136"/>
    </source>
</evidence>
<dbReference type="EMBL" id="KE148164">
    <property type="protein sequence ID" value="EPE03822.1"/>
    <property type="molecule type" value="Genomic_DNA"/>
</dbReference>
<evidence type="ECO:0000313" key="10">
    <source>
        <dbReference type="Proteomes" id="UP000016923"/>
    </source>
</evidence>
<protein>
    <submittedName>
        <fullName evidence="9">5-nucleotidase</fullName>
    </submittedName>
</protein>
<dbReference type="SMART" id="SM00693">
    <property type="entry name" value="DysFN"/>
    <property type="match status" value="1"/>
</dbReference>
<dbReference type="SUPFAM" id="SSF56300">
    <property type="entry name" value="Metallo-dependent phosphatases"/>
    <property type="match status" value="1"/>
</dbReference>